<evidence type="ECO:0000313" key="2">
    <source>
        <dbReference type="EMBL" id="QYD71459.1"/>
    </source>
</evidence>
<dbReference type="GO" id="GO:0016740">
    <property type="term" value="F:transferase activity"/>
    <property type="evidence" value="ECO:0007669"/>
    <property type="project" value="UniProtKB-KW"/>
</dbReference>
<protein>
    <submittedName>
        <fullName evidence="2">Polysaccharide pyruvyl transferase family protein</fullName>
    </submittedName>
</protein>
<evidence type="ECO:0000313" key="3">
    <source>
        <dbReference type="Proteomes" id="UP000826462"/>
    </source>
</evidence>
<sequence length="389" mass="41821">MKQSKHVVLLHAYSRRNSGDGLLVDLSVALLREALGERTQVSIVAADPASFPEYEDVIAAPVMGYAGSARIAEAAAACARWRTRSVTQLRARLHDADLIVGVGGGYLRARTGAEALKLELGHMLQMRAARASGKPVVYLPQSIGPTCAGSSASSSVFGARLKGLLGAYSTVFVRDDRSLSLLASTGCAVRAPDLAVLEFERRHEAVLAKAAQRSSSVRHVAMVLREAPSWDAAKRMHYARSVQRLAELLCGQCRLSFAVQSTGRGNDDAAYYRSLGIEATLPGLKQLLADDTPDVVVSVRLHGALESILHGVPAFHLSYERKGFGAYGDLHIDDWVANAASFDPDAVVQRIFRDDAIPSFWHAAAGGLDAVRASRTRIVETLRRAAQPD</sequence>
<dbReference type="Pfam" id="PF04230">
    <property type="entry name" value="PS_pyruv_trans"/>
    <property type="match status" value="1"/>
</dbReference>
<dbReference type="PANTHER" id="PTHR36836">
    <property type="entry name" value="COLANIC ACID BIOSYNTHESIS PROTEIN WCAK"/>
    <property type="match status" value="1"/>
</dbReference>
<reference evidence="2 3" key="1">
    <citation type="submission" date="2021-07" db="EMBL/GenBank/DDBJ databases">
        <title>Paraburkholderia edwinii protects Aspergillus sp. from phenazines by acting as a toxin sponge.</title>
        <authorList>
            <person name="Dahlstrom K.M."/>
            <person name="Newman D.K."/>
        </authorList>
    </citation>
    <scope>NUCLEOTIDE SEQUENCE [LARGE SCALE GENOMIC DNA]</scope>
    <source>
        <strain evidence="2 3">Pe01</strain>
    </source>
</reference>
<proteinExistence type="predicted"/>
<dbReference type="InterPro" id="IPR007345">
    <property type="entry name" value="Polysacch_pyruvyl_Trfase"/>
</dbReference>
<dbReference type="Proteomes" id="UP000826462">
    <property type="component" value="Chromosome 2"/>
</dbReference>
<evidence type="ECO:0000259" key="1">
    <source>
        <dbReference type="Pfam" id="PF04230"/>
    </source>
</evidence>
<accession>A0ABX8UR44</accession>
<dbReference type="PANTHER" id="PTHR36836:SF1">
    <property type="entry name" value="COLANIC ACID BIOSYNTHESIS PROTEIN WCAK"/>
    <property type="match status" value="1"/>
</dbReference>
<gene>
    <name evidence="2" type="ORF">KZJ38_31070</name>
</gene>
<dbReference type="RefSeq" id="WP_219800888.1">
    <property type="nucleotide sequence ID" value="NZ_CP080096.1"/>
</dbReference>
<feature type="domain" description="Polysaccharide pyruvyl transferase" evidence="1">
    <location>
        <begin position="17"/>
        <end position="320"/>
    </location>
</feature>
<keyword evidence="2" id="KW-0808">Transferase</keyword>
<name>A0ABX8UR44_9BURK</name>
<keyword evidence="3" id="KW-1185">Reference proteome</keyword>
<dbReference type="EMBL" id="CP080096">
    <property type="protein sequence ID" value="QYD71459.1"/>
    <property type="molecule type" value="Genomic_DNA"/>
</dbReference>
<organism evidence="2 3">
    <name type="scientific">Paraburkholderia edwinii</name>
    <dbReference type="NCBI Taxonomy" id="2861782"/>
    <lineage>
        <taxon>Bacteria</taxon>
        <taxon>Pseudomonadati</taxon>
        <taxon>Pseudomonadota</taxon>
        <taxon>Betaproteobacteria</taxon>
        <taxon>Burkholderiales</taxon>
        <taxon>Burkholderiaceae</taxon>
        <taxon>Paraburkholderia</taxon>
    </lineage>
</organism>